<evidence type="ECO:0000313" key="3">
    <source>
        <dbReference type="EMBL" id="KAJ5339853.1"/>
    </source>
</evidence>
<dbReference type="EMBL" id="JAPZBQ010000003">
    <property type="protein sequence ID" value="KAJ5339853.1"/>
    <property type="molecule type" value="Genomic_DNA"/>
</dbReference>
<feature type="region of interest" description="Disordered" evidence="1">
    <location>
        <begin position="262"/>
        <end position="296"/>
    </location>
</feature>
<comment type="caution">
    <text evidence="3">The sequence shown here is derived from an EMBL/GenBank/DDBJ whole genome shotgun (WGS) entry which is preliminary data.</text>
</comment>
<accession>A0A9W9QKZ4</accession>
<keyword evidence="2" id="KW-0812">Transmembrane</keyword>
<keyword evidence="2" id="KW-0472">Membrane</keyword>
<dbReference type="AlphaFoldDB" id="A0A9W9QKZ4"/>
<evidence type="ECO:0000256" key="1">
    <source>
        <dbReference type="SAM" id="MobiDB-lite"/>
    </source>
</evidence>
<dbReference type="Proteomes" id="UP001147695">
    <property type="component" value="Unassembled WGS sequence"/>
</dbReference>
<name>A0A9W9QKZ4_PENBR</name>
<protein>
    <submittedName>
        <fullName evidence="3">Uncharacterized protein</fullName>
    </submittedName>
</protein>
<proteinExistence type="predicted"/>
<reference evidence="3" key="1">
    <citation type="submission" date="2022-12" db="EMBL/GenBank/DDBJ databases">
        <authorList>
            <person name="Petersen C."/>
        </authorList>
    </citation>
    <scope>NUCLEOTIDE SEQUENCE</scope>
    <source>
        <strain evidence="3">IBT 35673</strain>
    </source>
</reference>
<reference evidence="3" key="2">
    <citation type="journal article" date="2023" name="IMA Fungus">
        <title>Comparative genomic study of the Penicillium genus elucidates a diverse pangenome and 15 lateral gene transfer events.</title>
        <authorList>
            <person name="Petersen C."/>
            <person name="Sorensen T."/>
            <person name="Nielsen M.R."/>
            <person name="Sondergaard T.E."/>
            <person name="Sorensen J.L."/>
            <person name="Fitzpatrick D.A."/>
            <person name="Frisvad J.C."/>
            <person name="Nielsen K.L."/>
        </authorList>
    </citation>
    <scope>NUCLEOTIDE SEQUENCE</scope>
    <source>
        <strain evidence="3">IBT 35673</strain>
    </source>
</reference>
<evidence type="ECO:0000313" key="4">
    <source>
        <dbReference type="Proteomes" id="UP001147695"/>
    </source>
</evidence>
<keyword evidence="2" id="KW-1133">Transmembrane helix</keyword>
<feature type="compositionally biased region" description="Polar residues" evidence="1">
    <location>
        <begin position="264"/>
        <end position="291"/>
    </location>
</feature>
<sequence>MAPTSSLKTDPLGAFDTRLTMNQCLTGDFASISSAPAAGFDGAAEWPPDRMGSESSSKPEYRILELRQSFGGFNVGQKCPRLELDAAVDRCHLLDNLSEPADPQNTPASNSVRECTPEYPPCGMENTQESPVPQIDELKFDCFRDSPVKRLVVRRDDEIERSNDPVFEAHGKLTNRSAFRKPANTGEARYVRFGAVPSPLPSPLSSPPRVTRRPLPSIERKRDYITTYRQKKQCDKWRIARRPTPRKRVSRNPAFEVQILGTLTPPQTDRCNRSLSSSPSERNHVSPPTRSDASKAAIDATVDVVQTAPGISKSTVVHDMQQNKQHLKVSLSIYRNPNKIESSVVGAPKYACEFRSVKADITDLPRCISLQFPWGFEQTFGPVTVEHLVLRADFEVPRMAIRLALRFLSTAKHELESTRAGTLMLSCFTIMVFLWTNAVALILSQCGLALSYHQLSYTTHED</sequence>
<organism evidence="3 4">
    <name type="scientific">Penicillium brevicompactum</name>
    <dbReference type="NCBI Taxonomy" id="5074"/>
    <lineage>
        <taxon>Eukaryota</taxon>
        <taxon>Fungi</taxon>
        <taxon>Dikarya</taxon>
        <taxon>Ascomycota</taxon>
        <taxon>Pezizomycotina</taxon>
        <taxon>Eurotiomycetes</taxon>
        <taxon>Eurotiomycetidae</taxon>
        <taxon>Eurotiales</taxon>
        <taxon>Aspergillaceae</taxon>
        <taxon>Penicillium</taxon>
    </lineage>
</organism>
<gene>
    <name evidence="3" type="ORF">N7452_006581</name>
</gene>
<feature type="transmembrane region" description="Helical" evidence="2">
    <location>
        <begin position="423"/>
        <end position="443"/>
    </location>
</feature>
<evidence type="ECO:0000256" key="2">
    <source>
        <dbReference type="SAM" id="Phobius"/>
    </source>
</evidence>